<dbReference type="InterPro" id="IPR036163">
    <property type="entry name" value="HMA_dom_sf"/>
</dbReference>
<sequence>MKTTFEVQQTAHKMNIKEIVGRLHTLKQVWNVEVDRENGLISFEYGEYPSLEKVRKELIEMGYYVVNDTHHLDKNTKP</sequence>
<dbReference type="EMBL" id="JABTCG010000003">
    <property type="protein sequence ID" value="MBD0851093.1"/>
    <property type="molecule type" value="Genomic_DNA"/>
</dbReference>
<protein>
    <recommendedName>
        <fullName evidence="3">Copper chaperone CopZ</fullName>
    </recommendedName>
</protein>
<comment type="caution">
    <text evidence="1">The sequence shown here is derived from an EMBL/GenBank/DDBJ whole genome shotgun (WGS) entry which is preliminary data.</text>
</comment>
<gene>
    <name evidence="1" type="ORF">HPE63_10470</name>
</gene>
<organism evidence="1 2">
    <name type="scientific">Maribacter arenosus</name>
    <dbReference type="NCBI Taxonomy" id="1854708"/>
    <lineage>
        <taxon>Bacteria</taxon>
        <taxon>Pseudomonadati</taxon>
        <taxon>Bacteroidota</taxon>
        <taxon>Flavobacteriia</taxon>
        <taxon>Flavobacteriales</taxon>
        <taxon>Flavobacteriaceae</taxon>
        <taxon>Maribacter</taxon>
    </lineage>
</organism>
<reference evidence="1 2" key="1">
    <citation type="submission" date="2020-05" db="EMBL/GenBank/DDBJ databases">
        <title>The draft genome sequence of Maribacter arenosus CAU 1321.</title>
        <authorList>
            <person name="Mu L."/>
        </authorList>
    </citation>
    <scope>NUCLEOTIDE SEQUENCE [LARGE SCALE GENOMIC DNA]</scope>
    <source>
        <strain evidence="1 2">CAU 1321</strain>
    </source>
</reference>
<dbReference type="SUPFAM" id="SSF55008">
    <property type="entry name" value="HMA, heavy metal-associated domain"/>
    <property type="match status" value="1"/>
</dbReference>
<dbReference type="Proteomes" id="UP000598350">
    <property type="component" value="Unassembled WGS sequence"/>
</dbReference>
<proteinExistence type="predicted"/>
<evidence type="ECO:0000313" key="1">
    <source>
        <dbReference type="EMBL" id="MBD0851093.1"/>
    </source>
</evidence>
<dbReference type="RefSeq" id="WP_188314212.1">
    <property type="nucleotide sequence ID" value="NZ_JABTCG010000003.1"/>
</dbReference>
<evidence type="ECO:0000313" key="2">
    <source>
        <dbReference type="Proteomes" id="UP000598350"/>
    </source>
</evidence>
<evidence type="ECO:0008006" key="3">
    <source>
        <dbReference type="Google" id="ProtNLM"/>
    </source>
</evidence>
<keyword evidence="2" id="KW-1185">Reference proteome</keyword>
<name>A0ABR7VBP1_9FLAO</name>
<accession>A0ABR7VBP1</accession>